<dbReference type="InParanoid" id="A0A7J8GLF4"/>
<organism evidence="2 3">
    <name type="scientific">Molossus molossus</name>
    <name type="common">Pallas' mastiff bat</name>
    <name type="synonym">Vespertilio molossus</name>
    <dbReference type="NCBI Taxonomy" id="27622"/>
    <lineage>
        <taxon>Eukaryota</taxon>
        <taxon>Metazoa</taxon>
        <taxon>Chordata</taxon>
        <taxon>Craniata</taxon>
        <taxon>Vertebrata</taxon>
        <taxon>Euteleostomi</taxon>
        <taxon>Mammalia</taxon>
        <taxon>Eutheria</taxon>
        <taxon>Laurasiatheria</taxon>
        <taxon>Chiroptera</taxon>
        <taxon>Yangochiroptera</taxon>
        <taxon>Molossidae</taxon>
        <taxon>Molossus</taxon>
    </lineage>
</organism>
<keyword evidence="3" id="KW-1185">Reference proteome</keyword>
<feature type="chain" id="PRO_5029672697" description="Secreted protein" evidence="1">
    <location>
        <begin position="19"/>
        <end position="190"/>
    </location>
</feature>
<sequence length="190" mass="20907">MGNLFLLVLVVLPPFILGKDQLRCTAKVGLTSISSQICKPKSVSFRFLGANAVELHRDPAWICRHSSLFLDICPLGGLVCPRLDKRDGFAVCLRHRQKWDTDTGAHHCADPPYASVFPPLTLIPHRRIGSQPPTGGITAPVIDLNETIPGNAEDFVTQWLAEQPIGDPIDLGQEEDLAWLEEELSGHMPD</sequence>
<dbReference type="Proteomes" id="UP000550707">
    <property type="component" value="Unassembled WGS sequence"/>
</dbReference>
<accession>A0A7J8GLF4</accession>
<feature type="signal peptide" evidence="1">
    <location>
        <begin position="1"/>
        <end position="18"/>
    </location>
</feature>
<keyword evidence="1" id="KW-0732">Signal</keyword>
<dbReference type="AlphaFoldDB" id="A0A7J8GLF4"/>
<evidence type="ECO:0000256" key="1">
    <source>
        <dbReference type="SAM" id="SignalP"/>
    </source>
</evidence>
<dbReference type="EMBL" id="JACASF010000009">
    <property type="protein sequence ID" value="KAF6460515.1"/>
    <property type="molecule type" value="Genomic_DNA"/>
</dbReference>
<gene>
    <name evidence="2" type="ORF">HJG59_011430</name>
</gene>
<evidence type="ECO:0000313" key="2">
    <source>
        <dbReference type="EMBL" id="KAF6460515.1"/>
    </source>
</evidence>
<name>A0A7J8GLF4_MOLMO</name>
<reference evidence="2 3" key="1">
    <citation type="journal article" date="2020" name="Nature">
        <title>Six reference-quality genomes reveal evolution of bat adaptations.</title>
        <authorList>
            <person name="Jebb D."/>
            <person name="Huang Z."/>
            <person name="Pippel M."/>
            <person name="Hughes G.M."/>
            <person name="Lavrichenko K."/>
            <person name="Devanna P."/>
            <person name="Winkler S."/>
            <person name="Jermiin L.S."/>
            <person name="Skirmuntt E.C."/>
            <person name="Katzourakis A."/>
            <person name="Burkitt-Gray L."/>
            <person name="Ray D.A."/>
            <person name="Sullivan K.A.M."/>
            <person name="Roscito J.G."/>
            <person name="Kirilenko B.M."/>
            <person name="Davalos L.M."/>
            <person name="Corthals A.P."/>
            <person name="Power M.L."/>
            <person name="Jones G."/>
            <person name="Ransome R.D."/>
            <person name="Dechmann D.K.N."/>
            <person name="Locatelli A.G."/>
            <person name="Puechmaille S.J."/>
            <person name="Fedrigo O."/>
            <person name="Jarvis E.D."/>
            <person name="Hiller M."/>
            <person name="Vernes S.C."/>
            <person name="Myers E.W."/>
            <person name="Teeling E.C."/>
        </authorList>
    </citation>
    <scope>NUCLEOTIDE SEQUENCE [LARGE SCALE GENOMIC DNA]</scope>
    <source>
        <strain evidence="2">MMolMol1</strain>
        <tissue evidence="2">Muscle</tissue>
    </source>
</reference>
<evidence type="ECO:0008006" key="4">
    <source>
        <dbReference type="Google" id="ProtNLM"/>
    </source>
</evidence>
<evidence type="ECO:0000313" key="3">
    <source>
        <dbReference type="Proteomes" id="UP000550707"/>
    </source>
</evidence>
<comment type="caution">
    <text evidence="2">The sequence shown here is derived from an EMBL/GenBank/DDBJ whole genome shotgun (WGS) entry which is preliminary data.</text>
</comment>
<protein>
    <recommendedName>
        <fullName evidence="4">Secreted protein</fullName>
    </recommendedName>
</protein>
<proteinExistence type="predicted"/>